<organism evidence="4 5">
    <name type="scientific">Sphingobium jiangsuense</name>
    <dbReference type="NCBI Taxonomy" id="870476"/>
    <lineage>
        <taxon>Bacteria</taxon>
        <taxon>Pseudomonadati</taxon>
        <taxon>Pseudomonadota</taxon>
        <taxon>Alphaproteobacteria</taxon>
        <taxon>Sphingomonadales</taxon>
        <taxon>Sphingomonadaceae</taxon>
        <taxon>Sphingobium</taxon>
    </lineage>
</organism>
<dbReference type="SUPFAM" id="SSF55729">
    <property type="entry name" value="Acyl-CoA N-acyltransferases (Nat)"/>
    <property type="match status" value="1"/>
</dbReference>
<proteinExistence type="predicted"/>
<dbReference type="InterPro" id="IPR016181">
    <property type="entry name" value="Acyl_CoA_acyltransferase"/>
</dbReference>
<sequence>MALIPVEAGQVATVVTSLEMTERPRPSPVSISPLRLVRWKAPEPEKYRLLFRRVGEPWLWFSRLAMAEEALAAILRDPQAEIFAACDPAGIEIGLLELDFRAPGQCHLAFLGLVPQLTGQGLGRWLMGQALMLGWRKGVERMTVRTCTLDHQAALPFYIRSGFRPVARSIETFDDPRLHGLLPPTAAPHVPMLAPR</sequence>
<dbReference type="PROSITE" id="PS51186">
    <property type="entry name" value="GNAT"/>
    <property type="match status" value="1"/>
</dbReference>
<evidence type="ECO:0000256" key="2">
    <source>
        <dbReference type="ARBA" id="ARBA00023315"/>
    </source>
</evidence>
<keyword evidence="5" id="KW-1185">Reference proteome</keyword>
<evidence type="ECO:0000313" key="4">
    <source>
        <dbReference type="EMBL" id="MBB3924999.1"/>
    </source>
</evidence>
<evidence type="ECO:0000256" key="1">
    <source>
        <dbReference type="ARBA" id="ARBA00022679"/>
    </source>
</evidence>
<reference evidence="4 5" key="1">
    <citation type="submission" date="2020-08" db="EMBL/GenBank/DDBJ databases">
        <title>Genomic Encyclopedia of Type Strains, Phase IV (KMG-IV): sequencing the most valuable type-strain genomes for metagenomic binning, comparative biology and taxonomic classification.</title>
        <authorList>
            <person name="Goeker M."/>
        </authorList>
    </citation>
    <scope>NUCLEOTIDE SEQUENCE [LARGE SCALE GENOMIC DNA]</scope>
    <source>
        <strain evidence="4 5">DSM 26189</strain>
    </source>
</reference>
<dbReference type="Proteomes" id="UP000571950">
    <property type="component" value="Unassembled WGS sequence"/>
</dbReference>
<evidence type="ECO:0000313" key="5">
    <source>
        <dbReference type="Proteomes" id="UP000571950"/>
    </source>
</evidence>
<dbReference type="PANTHER" id="PTHR43800">
    <property type="entry name" value="PEPTIDYL-LYSINE N-ACETYLTRANSFERASE YJAB"/>
    <property type="match status" value="1"/>
</dbReference>
<gene>
    <name evidence="4" type="ORF">GGR43_000700</name>
</gene>
<dbReference type="InterPro" id="IPR000182">
    <property type="entry name" value="GNAT_dom"/>
</dbReference>
<protein>
    <submittedName>
        <fullName evidence="4">GNAT superfamily N-acetyltransferase</fullName>
    </submittedName>
</protein>
<keyword evidence="1 4" id="KW-0808">Transferase</keyword>
<feature type="domain" description="N-acetyltransferase" evidence="3">
    <location>
        <begin position="37"/>
        <end position="196"/>
    </location>
</feature>
<dbReference type="Gene3D" id="3.40.630.30">
    <property type="match status" value="1"/>
</dbReference>
<dbReference type="Pfam" id="PF00583">
    <property type="entry name" value="Acetyltransf_1"/>
    <property type="match status" value="1"/>
</dbReference>
<evidence type="ECO:0000259" key="3">
    <source>
        <dbReference type="PROSITE" id="PS51186"/>
    </source>
</evidence>
<dbReference type="RefSeq" id="WP_188070562.1">
    <property type="nucleotide sequence ID" value="NZ_BSPS01000022.1"/>
</dbReference>
<comment type="caution">
    <text evidence="4">The sequence shown here is derived from an EMBL/GenBank/DDBJ whole genome shotgun (WGS) entry which is preliminary data.</text>
</comment>
<dbReference type="PANTHER" id="PTHR43800:SF1">
    <property type="entry name" value="PEPTIDYL-LYSINE N-ACETYLTRANSFERASE YJAB"/>
    <property type="match status" value="1"/>
</dbReference>
<name>A0A7W6BNK1_9SPHN</name>
<accession>A0A7W6BNK1</accession>
<dbReference type="EMBL" id="JACIDT010000002">
    <property type="protein sequence ID" value="MBB3924999.1"/>
    <property type="molecule type" value="Genomic_DNA"/>
</dbReference>
<dbReference type="AlphaFoldDB" id="A0A7W6BNK1"/>
<dbReference type="GO" id="GO:0016747">
    <property type="term" value="F:acyltransferase activity, transferring groups other than amino-acyl groups"/>
    <property type="evidence" value="ECO:0007669"/>
    <property type="project" value="InterPro"/>
</dbReference>
<dbReference type="CDD" id="cd04301">
    <property type="entry name" value="NAT_SF"/>
    <property type="match status" value="1"/>
</dbReference>
<keyword evidence="2" id="KW-0012">Acyltransferase</keyword>